<evidence type="ECO:0000256" key="1">
    <source>
        <dbReference type="ARBA" id="ARBA00006817"/>
    </source>
</evidence>
<dbReference type="Pfam" id="PF08327">
    <property type="entry name" value="AHSA1"/>
    <property type="match status" value="1"/>
</dbReference>
<dbReference type="InterPro" id="IPR013538">
    <property type="entry name" value="ASHA1/2-like_C"/>
</dbReference>
<dbReference type="Gene3D" id="3.15.10.20">
    <property type="entry name" value="Activator of Hsp90 ATPase Aha1, N-terminal domain"/>
    <property type="match status" value="1"/>
</dbReference>
<dbReference type="InterPro" id="IPR023393">
    <property type="entry name" value="START-like_dom_sf"/>
</dbReference>
<reference evidence="3" key="1">
    <citation type="journal article" date="2008" name="Science">
        <title>Massive horizontal gene transfer in bdelloid rotifers.</title>
        <authorList>
            <person name="Gladyshev E.A."/>
            <person name="Meselson M.S."/>
            <person name="Arkhipova I.R."/>
        </authorList>
    </citation>
    <scope>NUCLEOTIDE SEQUENCE</scope>
</reference>
<name>B3G4L0_ADIVA</name>
<dbReference type="AlphaFoldDB" id="B3G4L0"/>
<dbReference type="SUPFAM" id="SSF55961">
    <property type="entry name" value="Bet v1-like"/>
    <property type="match status" value="1"/>
</dbReference>
<sequence length="345" mass="40449">MAEWGKGDPRWIVEDRPDGKKKKLLSFIRFIYFYFFSAINPNNWHWTEKNATQWSKDKLKELLVGLKIENDEYACEIKELSKCSGEATANNRKAKLVFIYEWQIRGKWEGTYRTGDNRTKYEGEFEIPNLSDENDIHEITITFTIEKSKGDKLKEYMRKSGESIVRDKLGEYIRLLKEEYSQGLILPTKTSSNTTKIQSNSSINTSKSITSLPTNTNSTPVIEYRDLKIHDTFKCTKNDLFKAFCDSDRVKMFTQNSVTRYDCKKGGFFSIFSDNITGRFLDIVPYERVDMLWRFKSWPSDHYSRVSLIFQDDTDQTQLLIQQTGVPAQFYENTMVCLCIFDKIR</sequence>
<dbReference type="SMART" id="SM01000">
    <property type="entry name" value="Aha1_N"/>
    <property type="match status" value="1"/>
</dbReference>
<evidence type="ECO:0000313" key="3">
    <source>
        <dbReference type="EMBL" id="ACD54758.1"/>
    </source>
</evidence>
<dbReference type="GO" id="GO:0006457">
    <property type="term" value="P:protein folding"/>
    <property type="evidence" value="ECO:0007669"/>
    <property type="project" value="TreeGrafter"/>
</dbReference>
<dbReference type="PANTHER" id="PTHR13009:SF22">
    <property type="entry name" value="LD43819P"/>
    <property type="match status" value="1"/>
</dbReference>
<dbReference type="InterPro" id="IPR015310">
    <property type="entry name" value="AHSA1-like_N"/>
</dbReference>
<dbReference type="GO" id="GO:0001671">
    <property type="term" value="F:ATPase activator activity"/>
    <property type="evidence" value="ECO:0007669"/>
    <property type="project" value="InterPro"/>
</dbReference>
<protein>
    <recommendedName>
        <fullName evidence="2">Activator of Hsp90 ATPase AHSA1-like N-terminal domain-containing protein</fullName>
    </recommendedName>
</protein>
<feature type="domain" description="Activator of Hsp90 ATPase AHSA1-like N-terminal" evidence="2">
    <location>
        <begin position="48"/>
        <end position="182"/>
    </location>
</feature>
<dbReference type="InterPro" id="IPR036338">
    <property type="entry name" value="Aha1"/>
</dbReference>
<comment type="similarity">
    <text evidence="1">Belongs to the AHA1 family.</text>
</comment>
<organism evidence="3">
    <name type="scientific">Adineta vaga</name>
    <name type="common">Rotifer</name>
    <name type="synonym">Callidina vaga</name>
    <dbReference type="NCBI Taxonomy" id="104782"/>
    <lineage>
        <taxon>Eukaryota</taxon>
        <taxon>Metazoa</taxon>
        <taxon>Spiralia</taxon>
        <taxon>Gnathifera</taxon>
        <taxon>Rotifera</taxon>
        <taxon>Eurotatoria</taxon>
        <taxon>Bdelloidea</taxon>
        <taxon>Adinetida</taxon>
        <taxon>Adinetidae</taxon>
        <taxon>Adineta</taxon>
    </lineage>
</organism>
<dbReference type="GO" id="GO:0005829">
    <property type="term" value="C:cytosol"/>
    <property type="evidence" value="ECO:0007669"/>
    <property type="project" value="TreeGrafter"/>
</dbReference>
<dbReference type="Gene3D" id="3.30.530.20">
    <property type="match status" value="1"/>
</dbReference>
<dbReference type="Pfam" id="PF09229">
    <property type="entry name" value="Aha1_N"/>
    <property type="match status" value="1"/>
</dbReference>
<proteinExistence type="inferred from homology"/>
<accession>B3G4L0</accession>
<dbReference type="GO" id="GO:0051087">
    <property type="term" value="F:protein-folding chaperone binding"/>
    <property type="evidence" value="ECO:0007669"/>
    <property type="project" value="InterPro"/>
</dbReference>
<evidence type="ECO:0000259" key="2">
    <source>
        <dbReference type="SMART" id="SM01000"/>
    </source>
</evidence>
<dbReference type="PANTHER" id="PTHR13009">
    <property type="entry name" value="HEAT SHOCK PROTEIN 90 HSP90 CO-CHAPERONE AHA-1"/>
    <property type="match status" value="1"/>
</dbReference>
<dbReference type="SUPFAM" id="SSF103111">
    <property type="entry name" value="Activator of Hsp90 ATPase, Aha1"/>
    <property type="match status" value="1"/>
</dbReference>
<dbReference type="EMBL" id="EU643484">
    <property type="protein sequence ID" value="ACD54758.1"/>
    <property type="molecule type" value="Genomic_DNA"/>
</dbReference>